<name>A0ABT2T384_9FIRM</name>
<proteinExistence type="predicted"/>
<dbReference type="RefSeq" id="WP_262574799.1">
    <property type="nucleotide sequence ID" value="NZ_JAOQKJ010000007.1"/>
</dbReference>
<feature type="transmembrane region" description="Helical" evidence="1">
    <location>
        <begin position="39"/>
        <end position="57"/>
    </location>
</feature>
<feature type="transmembrane region" description="Helical" evidence="1">
    <location>
        <begin position="77"/>
        <end position="97"/>
    </location>
</feature>
<comment type="caution">
    <text evidence="2">The sequence shown here is derived from an EMBL/GenBank/DDBJ whole genome shotgun (WGS) entry which is preliminary data.</text>
</comment>
<reference evidence="2 3" key="1">
    <citation type="journal article" date="2021" name="ISME Commun">
        <title>Automated analysis of genomic sequences facilitates high-throughput and comprehensive description of bacteria.</title>
        <authorList>
            <person name="Hitch T.C.A."/>
        </authorList>
    </citation>
    <scope>NUCLEOTIDE SEQUENCE [LARGE SCALE GENOMIC DNA]</scope>
    <source>
        <strain evidence="2 3">Sanger_18</strain>
    </source>
</reference>
<keyword evidence="3" id="KW-1185">Reference proteome</keyword>
<organism evidence="2 3">
    <name type="scientific">Suilimivivens aceti</name>
    <dbReference type="NCBI Taxonomy" id="2981774"/>
    <lineage>
        <taxon>Bacteria</taxon>
        <taxon>Bacillati</taxon>
        <taxon>Bacillota</taxon>
        <taxon>Clostridia</taxon>
        <taxon>Lachnospirales</taxon>
        <taxon>Lachnospiraceae</taxon>
        <taxon>Suilimivivens</taxon>
    </lineage>
</organism>
<keyword evidence="1" id="KW-0812">Transmembrane</keyword>
<protein>
    <submittedName>
        <fullName evidence="2">Uncharacterized protein</fullName>
    </submittedName>
</protein>
<keyword evidence="1" id="KW-1133">Transmembrane helix</keyword>
<dbReference type="EMBL" id="JAOQKJ010000007">
    <property type="protein sequence ID" value="MCU6744708.1"/>
    <property type="molecule type" value="Genomic_DNA"/>
</dbReference>
<evidence type="ECO:0000256" key="1">
    <source>
        <dbReference type="SAM" id="Phobius"/>
    </source>
</evidence>
<evidence type="ECO:0000313" key="2">
    <source>
        <dbReference type="EMBL" id="MCU6744708.1"/>
    </source>
</evidence>
<accession>A0ABT2T384</accession>
<gene>
    <name evidence="2" type="ORF">OCV77_09395</name>
</gene>
<dbReference type="Proteomes" id="UP001652432">
    <property type="component" value="Unassembled WGS sequence"/>
</dbReference>
<keyword evidence="1" id="KW-0472">Membrane</keyword>
<sequence length="113" mass="13034">MTQKNAELSGEFNSLKEDFENYKNAQIQKEEKQFNSRSAFIGNCIAFILLIVPYVFILVKLEFVKAKYAAQVTKGNIIYLTFAVIISLVVAFLYIQLKKIIVILVRKVMSKYK</sequence>
<evidence type="ECO:0000313" key="3">
    <source>
        <dbReference type="Proteomes" id="UP001652432"/>
    </source>
</evidence>